<feature type="region of interest" description="Disordered" evidence="6">
    <location>
        <begin position="166"/>
        <end position="187"/>
    </location>
</feature>
<evidence type="ECO:0000313" key="9">
    <source>
        <dbReference type="Proteomes" id="UP000279384"/>
    </source>
</evidence>
<dbReference type="PANTHER" id="PTHR18896:SF76">
    <property type="entry name" value="PHOSPHOLIPASE"/>
    <property type="match status" value="1"/>
</dbReference>
<comment type="catalytic activity">
    <reaction evidence="1">
        <text>a 1,2-diacyl-sn-glycero-3-phosphocholine + H2O = a 1,2-diacyl-sn-glycero-3-phosphate + choline + H(+)</text>
        <dbReference type="Rhea" id="RHEA:14445"/>
        <dbReference type="ChEBI" id="CHEBI:15354"/>
        <dbReference type="ChEBI" id="CHEBI:15377"/>
        <dbReference type="ChEBI" id="CHEBI:15378"/>
        <dbReference type="ChEBI" id="CHEBI:57643"/>
        <dbReference type="ChEBI" id="CHEBI:58608"/>
        <dbReference type="EC" id="3.1.4.4"/>
    </reaction>
</comment>
<dbReference type="SUPFAM" id="SSF56024">
    <property type="entry name" value="Phospholipase D/nuclease"/>
    <property type="match status" value="2"/>
</dbReference>
<evidence type="ECO:0000259" key="7">
    <source>
        <dbReference type="PROSITE" id="PS50035"/>
    </source>
</evidence>
<comment type="caution">
    <text evidence="8">The sequence shown here is derived from an EMBL/GenBank/DDBJ whole genome shotgun (WGS) entry which is preliminary data.</text>
</comment>
<evidence type="ECO:0000256" key="1">
    <source>
        <dbReference type="ARBA" id="ARBA00000798"/>
    </source>
</evidence>
<name>A0A495BNB6_VOGIN</name>
<dbReference type="AlphaFoldDB" id="A0A495BNB6"/>
<gene>
    <name evidence="8" type="ORF">C8E02_0159</name>
</gene>
<dbReference type="GO" id="GO:0004630">
    <property type="term" value="F:phospholipase D activity"/>
    <property type="evidence" value="ECO:0007669"/>
    <property type="project" value="UniProtKB-EC"/>
</dbReference>
<keyword evidence="5" id="KW-0175">Coiled coil</keyword>
<feature type="coiled-coil region" evidence="5">
    <location>
        <begin position="525"/>
        <end position="552"/>
    </location>
</feature>
<organism evidence="8 9">
    <name type="scientific">Vogesella indigofera</name>
    <name type="common">Pseudomonas indigofera</name>
    <dbReference type="NCBI Taxonomy" id="45465"/>
    <lineage>
        <taxon>Bacteria</taxon>
        <taxon>Pseudomonadati</taxon>
        <taxon>Pseudomonadota</taxon>
        <taxon>Betaproteobacteria</taxon>
        <taxon>Neisseriales</taxon>
        <taxon>Chromobacteriaceae</taxon>
        <taxon>Vogesella</taxon>
    </lineage>
</organism>
<keyword evidence="2" id="KW-0677">Repeat</keyword>
<evidence type="ECO:0000256" key="4">
    <source>
        <dbReference type="ARBA" id="ARBA00023098"/>
    </source>
</evidence>
<evidence type="ECO:0000256" key="3">
    <source>
        <dbReference type="ARBA" id="ARBA00022801"/>
    </source>
</evidence>
<sequence length="709" mass="79600">MSNKITTPIAANQGLQCTVTPPWFVQKSEYSPLNGTFDFLINGERAFAEVHRAIALAKKSVYIICWGFQPSMYFVRKGAENIRYDELPEAVPAQIGKLLEYKARNNVQVKVLCYAFEDIPARAATMAREVSKGAGGGVAGAVAGAAKGAATDDKTYINVTGVKAGLGESNTPGRHNRRLSDQPSTSTDQMQEYDIAWYERYDRKQEKADMARNAKQAKSDVTMQNLQFYSRDFTAQDRQFLLAHDYTDKHVSRTMRYVLAGTPSHHQKTVLVDIESPKDHLAFVMGHNMLDAYWDTSAHSIQKRKPHTPWLGPNGLLPRQDLSSRLSGPACGDVYRNFLQAWQQAAGQALPKIDTRRYPLHDKRGQALQCQIVRTQQQVRSQGRAVEDIKQVYLQAVNNATRSIYIENQYFRWPPLADAICKAAQDQTSCGRDPGQHGSLHLFVVTNSSDDGMGSGTLKSYQMLDKLGRADTIPGVARTKRIENLDASIRQAQGQARRTGIGLPNPVLYPGGKYPPAWQKQAEKYHQATQKVQGLKRQRDELADKSKQAHEVIRPEEVPGLKVHICTLVPPDTPPSPDSYYVEMVYPMTTRRVKREGKQWQEVYIHSKLMIVNDTFMTLGSSNINTRSMQVDSELNLVHCNPQVARKARLDLWNIHTAGKGAQADVGEAFKSWEKIISENKRRETDRVLPPYASLRGFLRTDPSISDKD</sequence>
<dbReference type="Pfam" id="PF13091">
    <property type="entry name" value="PLDc_2"/>
    <property type="match status" value="1"/>
</dbReference>
<keyword evidence="3" id="KW-0378">Hydrolase</keyword>
<feature type="domain" description="PLD phosphodiesterase" evidence="7">
    <location>
        <begin position="601"/>
        <end position="628"/>
    </location>
</feature>
<dbReference type="SMART" id="SM00155">
    <property type="entry name" value="PLDc"/>
    <property type="match status" value="2"/>
</dbReference>
<dbReference type="PROSITE" id="PS50035">
    <property type="entry name" value="PLD"/>
    <property type="match status" value="1"/>
</dbReference>
<evidence type="ECO:0000256" key="5">
    <source>
        <dbReference type="SAM" id="Coils"/>
    </source>
</evidence>
<protein>
    <submittedName>
        <fullName evidence="8">Phospholipase D-like protein</fullName>
    </submittedName>
</protein>
<dbReference type="InterPro" id="IPR001736">
    <property type="entry name" value="PLipase_D/transphosphatidylase"/>
</dbReference>
<accession>A0A495BNB6</accession>
<dbReference type="Proteomes" id="UP000279384">
    <property type="component" value="Unassembled WGS sequence"/>
</dbReference>
<dbReference type="PANTHER" id="PTHR18896">
    <property type="entry name" value="PHOSPHOLIPASE D"/>
    <property type="match status" value="1"/>
</dbReference>
<dbReference type="GO" id="GO:0009395">
    <property type="term" value="P:phospholipid catabolic process"/>
    <property type="evidence" value="ECO:0007669"/>
    <property type="project" value="TreeGrafter"/>
</dbReference>
<dbReference type="InterPro" id="IPR025202">
    <property type="entry name" value="PLD-like_dom"/>
</dbReference>
<evidence type="ECO:0000313" key="8">
    <source>
        <dbReference type="EMBL" id="RKQ63138.1"/>
    </source>
</evidence>
<dbReference type="Gene3D" id="3.30.870.10">
    <property type="entry name" value="Endonuclease Chain A"/>
    <property type="match status" value="3"/>
</dbReference>
<dbReference type="EMBL" id="RBID01000001">
    <property type="protein sequence ID" value="RKQ63138.1"/>
    <property type="molecule type" value="Genomic_DNA"/>
</dbReference>
<dbReference type="RefSeq" id="WP_047966901.1">
    <property type="nucleotide sequence ID" value="NZ_RBID01000001.1"/>
</dbReference>
<keyword evidence="4" id="KW-0443">Lipid metabolism</keyword>
<dbReference type="InterPro" id="IPR015679">
    <property type="entry name" value="PLipase_D_fam"/>
</dbReference>
<reference evidence="8 9" key="1">
    <citation type="submission" date="2018-10" db="EMBL/GenBank/DDBJ databases">
        <title>Genomic Encyclopedia of Type Strains, Phase IV (KMG-IV): sequencing the most valuable type-strain genomes for metagenomic binning, comparative biology and taxonomic classification.</title>
        <authorList>
            <person name="Goeker M."/>
        </authorList>
    </citation>
    <scope>NUCLEOTIDE SEQUENCE [LARGE SCALE GENOMIC DNA]</scope>
    <source>
        <strain evidence="8 9">DSM 3303</strain>
    </source>
</reference>
<proteinExistence type="predicted"/>
<evidence type="ECO:0000256" key="2">
    <source>
        <dbReference type="ARBA" id="ARBA00022737"/>
    </source>
</evidence>
<evidence type="ECO:0000256" key="6">
    <source>
        <dbReference type="SAM" id="MobiDB-lite"/>
    </source>
</evidence>